<proteinExistence type="predicted"/>
<protein>
    <submittedName>
        <fullName evidence="2">Uncharacterized protein DUF664</fullName>
    </submittedName>
</protein>
<sequence>MTMHSGTGHQTDAGAQNVTDGQTGARDQGGTPTGERADLLATLAKHRHFLRFTTRGLTDEQAGMRTTASELCLGGLIKHVAGTERGWVDFILEGPSAMGDFDAMTEKDFEERANEFRMLPGETLAGVLDAYAEVARRTDEIVATLPDLDATQPLPNAPWFQDERWSARRVLLHIIAETAQHAGHADIIRESLDGAKSMG</sequence>
<dbReference type="InterPro" id="IPR007061">
    <property type="entry name" value="MST-like"/>
</dbReference>
<evidence type="ECO:0000313" key="3">
    <source>
        <dbReference type="Proteomes" id="UP000316706"/>
    </source>
</evidence>
<feature type="region of interest" description="Disordered" evidence="1">
    <location>
        <begin position="1"/>
        <end position="35"/>
    </location>
</feature>
<dbReference type="EMBL" id="VFPO01000001">
    <property type="protein sequence ID" value="TQM67244.1"/>
    <property type="molecule type" value="Genomic_DNA"/>
</dbReference>
<gene>
    <name evidence="2" type="ORF">FHX41_0849</name>
</gene>
<comment type="caution">
    <text evidence="2">The sequence shown here is derived from an EMBL/GenBank/DDBJ whole genome shotgun (WGS) entry which is preliminary data.</text>
</comment>
<organism evidence="2 3">
    <name type="scientific">Actinomadura hallensis</name>
    <dbReference type="NCBI Taxonomy" id="337895"/>
    <lineage>
        <taxon>Bacteria</taxon>
        <taxon>Bacillati</taxon>
        <taxon>Actinomycetota</taxon>
        <taxon>Actinomycetes</taxon>
        <taxon>Streptosporangiales</taxon>
        <taxon>Thermomonosporaceae</taxon>
        <taxon>Actinomadura</taxon>
    </lineage>
</organism>
<evidence type="ECO:0000313" key="2">
    <source>
        <dbReference type="EMBL" id="TQM67244.1"/>
    </source>
</evidence>
<dbReference type="Proteomes" id="UP000316706">
    <property type="component" value="Unassembled WGS sequence"/>
</dbReference>
<reference evidence="2 3" key="1">
    <citation type="submission" date="2019-06" db="EMBL/GenBank/DDBJ databases">
        <title>Sequencing the genomes of 1000 actinobacteria strains.</title>
        <authorList>
            <person name="Klenk H.-P."/>
        </authorList>
    </citation>
    <scope>NUCLEOTIDE SEQUENCE [LARGE SCALE GENOMIC DNA]</scope>
    <source>
        <strain evidence="2 3">DSM 45043</strain>
    </source>
</reference>
<name>A0A543I9H7_9ACTN</name>
<feature type="compositionally biased region" description="Polar residues" evidence="1">
    <location>
        <begin position="1"/>
        <end position="22"/>
    </location>
</feature>
<dbReference type="InterPro" id="IPR034660">
    <property type="entry name" value="DinB/YfiT-like"/>
</dbReference>
<dbReference type="AlphaFoldDB" id="A0A543I9H7"/>
<dbReference type="SUPFAM" id="SSF109854">
    <property type="entry name" value="DinB/YfiT-like putative metalloenzymes"/>
    <property type="match status" value="1"/>
</dbReference>
<dbReference type="Gene3D" id="1.20.120.450">
    <property type="entry name" value="dinb family like domain"/>
    <property type="match status" value="1"/>
</dbReference>
<evidence type="ECO:0000256" key="1">
    <source>
        <dbReference type="SAM" id="MobiDB-lite"/>
    </source>
</evidence>
<dbReference type="RefSeq" id="WP_246077038.1">
    <property type="nucleotide sequence ID" value="NZ_VFPO01000001.1"/>
</dbReference>
<keyword evidence="3" id="KW-1185">Reference proteome</keyword>
<accession>A0A543I9H7</accession>
<dbReference type="Pfam" id="PF04978">
    <property type="entry name" value="MST"/>
    <property type="match status" value="1"/>
</dbReference>